<protein>
    <submittedName>
        <fullName evidence="1">Uncharacterized protein</fullName>
    </submittedName>
</protein>
<dbReference type="EMBL" id="CM039439">
    <property type="protein sequence ID" value="KAI4297668.1"/>
    <property type="molecule type" value="Genomic_DNA"/>
</dbReference>
<keyword evidence="2" id="KW-1185">Reference proteome</keyword>
<evidence type="ECO:0000313" key="2">
    <source>
        <dbReference type="Proteomes" id="UP000828941"/>
    </source>
</evidence>
<accession>A0ACB9KKC0</accession>
<dbReference type="Proteomes" id="UP000828941">
    <property type="component" value="Chromosome 14"/>
</dbReference>
<comment type="caution">
    <text evidence="1">The sequence shown here is derived from an EMBL/GenBank/DDBJ whole genome shotgun (WGS) entry which is preliminary data.</text>
</comment>
<name>A0ACB9KKC0_BAUVA</name>
<sequence>MKANPFLWACTDNLNRLFIFHAIKFRQAKVVSRFLTEDIAALYFEDRCKNNVLHMAAKLEPSTQLTRISGAALKMQRELQWFKEVKNIIPPARWERRNNDGIIERNKKR</sequence>
<reference evidence="1 2" key="1">
    <citation type="journal article" date="2022" name="DNA Res.">
        <title>Chromosomal-level genome assembly of the orchid tree Bauhinia variegata (Leguminosae; Cercidoideae) supports the allotetraploid origin hypothesis of Bauhinia.</title>
        <authorList>
            <person name="Zhong Y."/>
            <person name="Chen Y."/>
            <person name="Zheng D."/>
            <person name="Pang J."/>
            <person name="Liu Y."/>
            <person name="Luo S."/>
            <person name="Meng S."/>
            <person name="Qian L."/>
            <person name="Wei D."/>
            <person name="Dai S."/>
            <person name="Zhou R."/>
        </authorList>
    </citation>
    <scope>NUCLEOTIDE SEQUENCE [LARGE SCALE GENOMIC DNA]</scope>
    <source>
        <strain evidence="1">BV-YZ2020</strain>
    </source>
</reference>
<proteinExistence type="predicted"/>
<gene>
    <name evidence="1" type="ORF">L6164_037550</name>
</gene>
<evidence type="ECO:0000313" key="1">
    <source>
        <dbReference type="EMBL" id="KAI4297668.1"/>
    </source>
</evidence>
<organism evidence="1 2">
    <name type="scientific">Bauhinia variegata</name>
    <name type="common">Purple orchid tree</name>
    <name type="synonym">Phanera variegata</name>
    <dbReference type="NCBI Taxonomy" id="167791"/>
    <lineage>
        <taxon>Eukaryota</taxon>
        <taxon>Viridiplantae</taxon>
        <taxon>Streptophyta</taxon>
        <taxon>Embryophyta</taxon>
        <taxon>Tracheophyta</taxon>
        <taxon>Spermatophyta</taxon>
        <taxon>Magnoliopsida</taxon>
        <taxon>eudicotyledons</taxon>
        <taxon>Gunneridae</taxon>
        <taxon>Pentapetalae</taxon>
        <taxon>rosids</taxon>
        <taxon>fabids</taxon>
        <taxon>Fabales</taxon>
        <taxon>Fabaceae</taxon>
        <taxon>Cercidoideae</taxon>
        <taxon>Cercideae</taxon>
        <taxon>Bauhiniinae</taxon>
        <taxon>Bauhinia</taxon>
    </lineage>
</organism>